<dbReference type="PANTHER" id="PTHR15598">
    <property type="entry name" value="ENHANCER OF MRNA-DECAPPING PROTEIN 4"/>
    <property type="match status" value="1"/>
</dbReference>
<feature type="compositionally biased region" description="Polar residues" evidence="6">
    <location>
        <begin position="1188"/>
        <end position="1225"/>
    </location>
</feature>
<evidence type="ECO:0000256" key="6">
    <source>
        <dbReference type="SAM" id="MobiDB-lite"/>
    </source>
</evidence>
<comment type="similarity">
    <text evidence="2">Belongs to the WD repeat EDC4 family.</text>
</comment>
<dbReference type="InterPro" id="IPR045152">
    <property type="entry name" value="EDC4-like"/>
</dbReference>
<evidence type="ECO:0000256" key="1">
    <source>
        <dbReference type="ARBA" id="ARBA00004201"/>
    </source>
</evidence>
<feature type="compositionally biased region" description="Pro residues" evidence="6">
    <location>
        <begin position="1243"/>
        <end position="1254"/>
    </location>
</feature>
<gene>
    <name evidence="7" type="ORF">F5891DRAFT_1031989</name>
</gene>
<dbReference type="GO" id="GO:0000932">
    <property type="term" value="C:P-body"/>
    <property type="evidence" value="ECO:0007669"/>
    <property type="project" value="UniProtKB-SubCell"/>
</dbReference>
<keyword evidence="8" id="KW-1185">Reference proteome</keyword>
<dbReference type="Gene3D" id="2.130.10.10">
    <property type="entry name" value="YVTN repeat-like/Quinoprotein amine dehydrogenase"/>
    <property type="match status" value="1"/>
</dbReference>
<evidence type="ECO:0000256" key="3">
    <source>
        <dbReference type="ARBA" id="ARBA00022490"/>
    </source>
</evidence>
<feature type="compositionally biased region" description="Low complexity" evidence="6">
    <location>
        <begin position="186"/>
        <end position="202"/>
    </location>
</feature>
<dbReference type="InterPro" id="IPR044938">
    <property type="entry name" value="EDC4_C_sf"/>
</dbReference>
<organism evidence="7 8">
    <name type="scientific">Suillus fuscotomentosus</name>
    <dbReference type="NCBI Taxonomy" id="1912939"/>
    <lineage>
        <taxon>Eukaryota</taxon>
        <taxon>Fungi</taxon>
        <taxon>Dikarya</taxon>
        <taxon>Basidiomycota</taxon>
        <taxon>Agaricomycotina</taxon>
        <taxon>Agaricomycetes</taxon>
        <taxon>Agaricomycetidae</taxon>
        <taxon>Boletales</taxon>
        <taxon>Suillineae</taxon>
        <taxon>Suillaceae</taxon>
        <taxon>Suillus</taxon>
    </lineage>
</organism>
<feature type="region of interest" description="Disordered" evidence="6">
    <location>
        <begin position="866"/>
        <end position="889"/>
    </location>
</feature>
<feature type="compositionally biased region" description="Low complexity" evidence="6">
    <location>
        <begin position="1174"/>
        <end position="1187"/>
    </location>
</feature>
<evidence type="ECO:0000256" key="4">
    <source>
        <dbReference type="ARBA" id="ARBA00022574"/>
    </source>
</evidence>
<dbReference type="GeneID" id="64655939"/>
<feature type="region of interest" description="Disordered" evidence="6">
    <location>
        <begin position="1237"/>
        <end position="1262"/>
    </location>
</feature>
<feature type="region of interest" description="Disordered" evidence="6">
    <location>
        <begin position="60"/>
        <end position="107"/>
    </location>
</feature>
<dbReference type="EMBL" id="JABBWK010000025">
    <property type="protein sequence ID" value="KAG1900812.1"/>
    <property type="molecule type" value="Genomic_DNA"/>
</dbReference>
<name>A0AAD4E7J5_9AGAM</name>
<feature type="compositionally biased region" description="Pro residues" evidence="6">
    <location>
        <begin position="347"/>
        <end position="358"/>
    </location>
</feature>
<dbReference type="InterPro" id="IPR036322">
    <property type="entry name" value="WD40_repeat_dom_sf"/>
</dbReference>
<sequence>MIREEAIHCIITYGVAQLVFIWITRLVCSTRPTELVFCSTNDSLLAGLIMEQSNLHDKLFSRGSATPPPPPPTYLDSLFQSATSHGNSAPATPSMDDTSAPAVSTSPADRQSALLSLLYPAATSIPAIRPLQQSPPASSIRSGQSPSNNSETQGKILLEQLMGTASRSNFSEPAPQPMSTLPPAASPQFQSSMGQSSMAQSSIGDTYHLNEGPYIQQEQPRDTKPPIPQPQQPQQLTPSPRKSMFEFVSPFDALDSTSTVKKKPVIAGPASASSTNEDSWTSASLGSLNDPKRKSVENLMDQLTRSQQSYPPAQPPSPAYDPYSTTDEYSQVESQPTPQQQPLQPRTMPPPPPLPPKPGRVSPPRGSPPKPAPQQPRPQPRPVESPLGQAPTPPARRDKDGSPGPRNTWKNESRAKGTAKGKPQTSPSLQPQTIVFDVSQPLDDVQAPRDAVKSTAIALVKQDSVFLPGTTIGATHWIAYAMTKGRVRVISRSSGDRTLLQLPTVFAPSTSVIDMAVYGNRLAGVTSDGGFVVWELPEVITDDVPGRLLLCIVPSADADPLHSVKWHPKQPDTLAVASETKMYLLDLADAARTFRGEPLPQVELNRISQVFSVPSRLVAFDFDVPHFALATISEDSTLTLWNVHDKMPFWTHRVRGDDVPSSLTFIDDGIVIGRKNGTVFQLLSVITKNVLSTFKFVNGNKEDPDMFGHVNYDSRIQTLWVANNRRDSLISLRIGFDVSASPSGELVRGGFFEQVVEFSGPKPTIHFVILSADADPTGDEAHAACVAAKLPPGDLALVAFSVHSTGVDQVLIRKEWYDTAVLNAPGKFPPYMPAAPAEVKGTGRQMPPAPVNIGGPGPAPVPAIQSSGSGSGSILPPRTLRTPPSEELEGDIARDEVRTHEGKGKNIRGKNVAFRDREAANLNLKETEKLTSFKGDAGAGADNGIALVVTKEIKKSEESLHTRIGRLIGKEMDKQHQRMEEARVQEQAEDFNRQEKILKLISTELTRNTTRVVEMAVKAEVQNSVLPALEHITRTEVRAALNEHVGRGLTEFIQNSLPNEIEKLLLRPDISSHFASILSTNLNPLIERYIKDAVTKNIIPTYSQQTSAMHQDILREMRAEILNVKKDSMSWQTEAARSQESLIRDLEHSVRMLSDQVKFLSLNSAANHRIATGSSPVPSVSNMSSMSQGMHRSQNLPPATTQAPVYSSQSLGSFSQQPQPSQMHTHATWYPSTIAAPQASHPIAPPQPPPPPPLSQRSPPAQHDAWEDTYMAVLGTQDPKQLRELLARSSPEVVMPMDRKGPLSMAVILSILHRLATIIAETPPVDEAFKSSLWWMQRTATVLNINEPLIAPYVARVVPNVKATLNTTKQRLTILPGGPQTMDAARTISEILDILGRKGVPAPQGGL</sequence>
<feature type="region of interest" description="Disordered" evidence="6">
    <location>
        <begin position="1170"/>
        <end position="1225"/>
    </location>
</feature>
<dbReference type="Gene3D" id="1.10.220.100">
    <property type="entry name" value="conserved c-terminal region of ge- 1"/>
    <property type="match status" value="1"/>
</dbReference>
<dbReference type="SUPFAM" id="SSF50978">
    <property type="entry name" value="WD40 repeat-like"/>
    <property type="match status" value="1"/>
</dbReference>
<evidence type="ECO:0000313" key="7">
    <source>
        <dbReference type="EMBL" id="KAG1900812.1"/>
    </source>
</evidence>
<feature type="compositionally biased region" description="Polar residues" evidence="6">
    <location>
        <begin position="325"/>
        <end position="334"/>
    </location>
</feature>
<proteinExistence type="inferred from homology"/>
<feature type="compositionally biased region" description="Polar residues" evidence="6">
    <location>
        <begin position="271"/>
        <end position="287"/>
    </location>
</feature>
<feature type="region of interest" description="Disordered" evidence="6">
    <location>
        <begin position="130"/>
        <end position="151"/>
    </location>
</feature>
<dbReference type="InterPro" id="IPR015943">
    <property type="entry name" value="WD40/YVTN_repeat-like_dom_sf"/>
</dbReference>
<dbReference type="Proteomes" id="UP001195769">
    <property type="component" value="Unassembled WGS sequence"/>
</dbReference>
<keyword evidence="3" id="KW-0963">Cytoplasm</keyword>
<protein>
    <submittedName>
        <fullName evidence="7">Uncharacterized protein</fullName>
    </submittedName>
</protein>
<comment type="subcellular location">
    <subcellularLocation>
        <location evidence="1">Cytoplasm</location>
        <location evidence="1">P-body</location>
    </subcellularLocation>
</comment>
<dbReference type="GO" id="GO:0031087">
    <property type="term" value="P:deadenylation-independent decapping of nuclear-transcribed mRNA"/>
    <property type="evidence" value="ECO:0007669"/>
    <property type="project" value="InterPro"/>
</dbReference>
<evidence type="ECO:0000256" key="2">
    <source>
        <dbReference type="ARBA" id="ARBA00009639"/>
    </source>
</evidence>
<feature type="compositionally biased region" description="Polar residues" evidence="6">
    <location>
        <begin position="131"/>
        <end position="151"/>
    </location>
</feature>
<feature type="region of interest" description="Disordered" evidence="6">
    <location>
        <begin position="167"/>
        <end position="430"/>
    </location>
</feature>
<keyword evidence="5" id="KW-0677">Repeat</keyword>
<comment type="caution">
    <text evidence="7">The sequence shown here is derived from an EMBL/GenBank/DDBJ whole genome shotgun (WGS) entry which is preliminary data.</text>
</comment>
<feature type="compositionally biased region" description="Polar residues" evidence="6">
    <location>
        <begin position="78"/>
        <end position="107"/>
    </location>
</feature>
<evidence type="ECO:0000313" key="8">
    <source>
        <dbReference type="Proteomes" id="UP001195769"/>
    </source>
</evidence>
<dbReference type="RefSeq" id="XP_041226388.1">
    <property type="nucleotide sequence ID" value="XM_041361641.1"/>
</dbReference>
<dbReference type="PANTHER" id="PTHR15598:SF5">
    <property type="entry name" value="ENHANCER OF MRNA-DECAPPING PROTEIN 4"/>
    <property type="match status" value="1"/>
</dbReference>
<keyword evidence="4" id="KW-0853">WD repeat</keyword>
<feature type="compositionally biased region" description="Pro residues" evidence="6">
    <location>
        <begin position="365"/>
        <end position="383"/>
    </location>
</feature>
<feature type="compositionally biased region" description="Low complexity" evidence="6">
    <location>
        <begin position="335"/>
        <end position="346"/>
    </location>
</feature>
<reference evidence="7" key="1">
    <citation type="journal article" date="2020" name="New Phytol.">
        <title>Comparative genomics reveals dynamic genome evolution in host specialist ectomycorrhizal fungi.</title>
        <authorList>
            <person name="Lofgren L.A."/>
            <person name="Nguyen N.H."/>
            <person name="Vilgalys R."/>
            <person name="Ruytinx J."/>
            <person name="Liao H.L."/>
            <person name="Branco S."/>
            <person name="Kuo A."/>
            <person name="LaButti K."/>
            <person name="Lipzen A."/>
            <person name="Andreopoulos W."/>
            <person name="Pangilinan J."/>
            <person name="Riley R."/>
            <person name="Hundley H."/>
            <person name="Na H."/>
            <person name="Barry K."/>
            <person name="Grigoriev I.V."/>
            <person name="Stajich J.E."/>
            <person name="Kennedy P.G."/>
        </authorList>
    </citation>
    <scope>NUCLEOTIDE SEQUENCE</scope>
    <source>
        <strain evidence="7">FC203</strain>
    </source>
</reference>
<accession>A0AAD4E7J5</accession>
<evidence type="ECO:0000256" key="5">
    <source>
        <dbReference type="ARBA" id="ARBA00022737"/>
    </source>
</evidence>